<reference evidence="1 2" key="1">
    <citation type="submission" date="2018-02" db="EMBL/GenBank/DDBJ databases">
        <title>Solimicrobium silvestre gen. nov., sp. nov., isolated from alpine forest soil.</title>
        <authorList>
            <person name="Margesin R."/>
            <person name="Albuquerque L."/>
            <person name="Zhang D.-C."/>
            <person name="Froufe H.J.C."/>
            <person name="Severino R."/>
            <person name="Roxo I."/>
            <person name="Egas C."/>
            <person name="Da Costa M.S."/>
        </authorList>
    </citation>
    <scope>NUCLEOTIDE SEQUENCE [LARGE SCALE GENOMIC DNA]</scope>
    <source>
        <strain evidence="1 2">S20-91</strain>
    </source>
</reference>
<dbReference type="Proteomes" id="UP000237839">
    <property type="component" value="Unassembled WGS sequence"/>
</dbReference>
<evidence type="ECO:0000313" key="1">
    <source>
        <dbReference type="EMBL" id="PRC94654.1"/>
    </source>
</evidence>
<organism evidence="1 2">
    <name type="scientific">Solimicrobium silvestre</name>
    <dbReference type="NCBI Taxonomy" id="2099400"/>
    <lineage>
        <taxon>Bacteria</taxon>
        <taxon>Pseudomonadati</taxon>
        <taxon>Pseudomonadota</taxon>
        <taxon>Betaproteobacteria</taxon>
        <taxon>Burkholderiales</taxon>
        <taxon>Oxalobacteraceae</taxon>
        <taxon>Solimicrobium</taxon>
    </lineage>
</organism>
<gene>
    <name evidence="1" type="ORF">S2091_0657</name>
</gene>
<evidence type="ECO:0000313" key="2">
    <source>
        <dbReference type="Proteomes" id="UP000237839"/>
    </source>
</evidence>
<protein>
    <submittedName>
        <fullName evidence="1">Uncharacterized protein</fullName>
    </submittedName>
</protein>
<sequence>MPAISVGKSTNKLRYISGLLPFTAHFKINTINETQAFWPLIDLVSKDNNLELR</sequence>
<dbReference type="AlphaFoldDB" id="A0A2S9H3U1"/>
<dbReference type="EMBL" id="PUGF01000002">
    <property type="protein sequence ID" value="PRC94654.1"/>
    <property type="molecule type" value="Genomic_DNA"/>
</dbReference>
<accession>A0A2S9H3U1</accession>
<name>A0A2S9H3U1_9BURK</name>
<keyword evidence="2" id="KW-1185">Reference proteome</keyword>
<comment type="caution">
    <text evidence="1">The sequence shown here is derived from an EMBL/GenBank/DDBJ whole genome shotgun (WGS) entry which is preliminary data.</text>
</comment>
<proteinExistence type="predicted"/>